<dbReference type="InterPro" id="IPR019776">
    <property type="entry name" value="Flagellar_basal_body_rod_CS"/>
</dbReference>
<dbReference type="GO" id="GO:0071973">
    <property type="term" value="P:bacterial-type flagellum-dependent cell motility"/>
    <property type="evidence" value="ECO:0007669"/>
    <property type="project" value="InterPro"/>
</dbReference>
<dbReference type="InterPro" id="IPR001444">
    <property type="entry name" value="Flag_bb_rod_N"/>
</dbReference>
<evidence type="ECO:0000256" key="3">
    <source>
        <dbReference type="ARBA" id="ARBA00014376"/>
    </source>
</evidence>
<comment type="subunit">
    <text evidence="6">The basal body constitutes a major portion of the flagellar organelle and consists of a number of rings mounted on a central rod. In Gram-negative bacteria, at least four rings, L, P, S and M are present, whereas Gram-positive bacteria lack the L and P rings. The rod consists of about 26 subunits of FlgG in the distal portion, and FlgB, FlgC and FlgF build up the proximal portion of the rod with about 6 subunits each. Rod assembly occurs by export via the flagellum-specific pathway of its constituent proteins and by their incorporation into the rod structure in the probable order of FlgB, FlgC, FlgF and FlgG. Another protein, FliE, also assembles onto the stable rod structure.</text>
</comment>
<comment type="similarity">
    <text evidence="2 7">Belongs to the flagella basal body rod proteins family.</text>
</comment>
<accession>A0A369TL56</accession>
<evidence type="ECO:0000256" key="2">
    <source>
        <dbReference type="ARBA" id="ARBA00009677"/>
    </source>
</evidence>
<proteinExistence type="inferred from homology"/>
<dbReference type="Proteomes" id="UP000253977">
    <property type="component" value="Unassembled WGS sequence"/>
</dbReference>
<dbReference type="EMBL" id="QPMK01000012">
    <property type="protein sequence ID" value="RDD65404.1"/>
    <property type="molecule type" value="Genomic_DNA"/>
</dbReference>
<evidence type="ECO:0000313" key="11">
    <source>
        <dbReference type="Proteomes" id="UP000253977"/>
    </source>
</evidence>
<dbReference type="GO" id="GO:0030694">
    <property type="term" value="C:bacterial-type flagellum basal body, rod"/>
    <property type="evidence" value="ECO:0007669"/>
    <property type="project" value="InterPro"/>
</dbReference>
<organism evidence="10 11">
    <name type="scientific">Thalassococcus profundi</name>
    <dbReference type="NCBI Taxonomy" id="2282382"/>
    <lineage>
        <taxon>Bacteria</taxon>
        <taxon>Pseudomonadati</taxon>
        <taxon>Pseudomonadota</taxon>
        <taxon>Alphaproteobacteria</taxon>
        <taxon>Rhodobacterales</taxon>
        <taxon>Roseobacteraceae</taxon>
        <taxon>Thalassococcus</taxon>
    </lineage>
</organism>
<evidence type="ECO:0000256" key="7">
    <source>
        <dbReference type="PIRNR" id="PIRNR002889"/>
    </source>
</evidence>
<comment type="caution">
    <text evidence="10">The sequence shown here is derived from an EMBL/GenBank/DDBJ whole genome shotgun (WGS) entry which is preliminary data.</text>
</comment>
<evidence type="ECO:0000259" key="9">
    <source>
        <dbReference type="Pfam" id="PF00460"/>
    </source>
</evidence>
<reference evidence="10 11" key="1">
    <citation type="submission" date="2018-07" db="EMBL/GenBank/DDBJ databases">
        <title>Thalassococcus profundi sp. nov., a marine bacterium isolated from deep seawater of Okinawa Trough.</title>
        <authorList>
            <person name="Yu M."/>
        </authorList>
    </citation>
    <scope>NUCLEOTIDE SEQUENCE [LARGE SCALE GENOMIC DNA]</scope>
    <source>
        <strain evidence="10 11">WRAS1</strain>
    </source>
</reference>
<dbReference type="OrthoDB" id="9788334at2"/>
<evidence type="ECO:0000256" key="8">
    <source>
        <dbReference type="SAM" id="MobiDB-lite"/>
    </source>
</evidence>
<dbReference type="Pfam" id="PF00460">
    <property type="entry name" value="Flg_bb_rod"/>
    <property type="match status" value="1"/>
</dbReference>
<comment type="subcellular location">
    <subcellularLocation>
        <location evidence="1 7">Bacterial flagellum basal body</location>
    </subcellularLocation>
</comment>
<evidence type="ECO:0000256" key="6">
    <source>
        <dbReference type="ARBA" id="ARBA00026072"/>
    </source>
</evidence>
<evidence type="ECO:0000256" key="4">
    <source>
        <dbReference type="ARBA" id="ARBA00023143"/>
    </source>
</evidence>
<comment type="function">
    <text evidence="5 7">Structural component of flagellum, the bacterial motility apparatus. Part of the rod structure of flagellar basal body.</text>
</comment>
<dbReference type="PROSITE" id="PS00588">
    <property type="entry name" value="FLAGELLA_BB_ROD"/>
    <property type="match status" value="1"/>
</dbReference>
<feature type="domain" description="Flagellar basal body rod protein N-terminal" evidence="9">
    <location>
        <begin position="14"/>
        <end position="39"/>
    </location>
</feature>
<dbReference type="InterPro" id="IPR006300">
    <property type="entry name" value="FlgB"/>
</dbReference>
<dbReference type="AlphaFoldDB" id="A0A369TL56"/>
<keyword evidence="4 7" id="KW-0975">Bacterial flagellum</keyword>
<evidence type="ECO:0000256" key="5">
    <source>
        <dbReference type="ARBA" id="ARBA00024934"/>
    </source>
</evidence>
<evidence type="ECO:0000313" key="10">
    <source>
        <dbReference type="EMBL" id="RDD65404.1"/>
    </source>
</evidence>
<name>A0A369TL56_9RHOB</name>
<keyword evidence="10" id="KW-0966">Cell projection</keyword>
<dbReference type="PIRSF" id="PIRSF002889">
    <property type="entry name" value="Rod_FlgB"/>
    <property type="match status" value="1"/>
</dbReference>
<feature type="region of interest" description="Disordered" evidence="8">
    <location>
        <begin position="58"/>
        <end position="91"/>
    </location>
</feature>
<keyword evidence="10" id="KW-0969">Cilium</keyword>
<gene>
    <name evidence="10" type="primary">flgB</name>
    <name evidence="10" type="ORF">DU478_14635</name>
</gene>
<dbReference type="NCBIfam" id="TIGR01396">
    <property type="entry name" value="FlgB"/>
    <property type="match status" value="1"/>
</dbReference>
<protein>
    <recommendedName>
        <fullName evidence="3 7">Flagellar basal body rod protein FlgB</fullName>
    </recommendedName>
</protein>
<evidence type="ECO:0000256" key="1">
    <source>
        <dbReference type="ARBA" id="ARBA00004117"/>
    </source>
</evidence>
<dbReference type="RefSeq" id="WP_114511715.1">
    <property type="nucleotide sequence ID" value="NZ_QPMK01000012.1"/>
</dbReference>
<keyword evidence="10" id="KW-0282">Flagellum</keyword>
<keyword evidence="11" id="KW-1185">Reference proteome</keyword>
<sequence>MSLSNLSIFGLASDRMSWLSARQKVTSENVANASTPNYRSKDITDFATLLDAQSAPATGLAATHPKHITGTTGPAPGIREVPDPAVHSTRLDGNTVNLEDQAIRSAEISDQYRLAAQLYRKGYELLTLSVTGR</sequence>